<dbReference type="Gene3D" id="3.40.190.290">
    <property type="match status" value="1"/>
</dbReference>
<dbReference type="InterPro" id="IPR005119">
    <property type="entry name" value="LysR_subst-bd"/>
</dbReference>
<keyword evidence="4" id="KW-0804">Transcription</keyword>
<evidence type="ECO:0000256" key="2">
    <source>
        <dbReference type="ARBA" id="ARBA00023015"/>
    </source>
</evidence>
<organism evidence="6 7">
    <name type="scientific">Pigmentiphaga humi</name>
    <dbReference type="NCBI Taxonomy" id="2478468"/>
    <lineage>
        <taxon>Bacteria</taxon>
        <taxon>Pseudomonadati</taxon>
        <taxon>Pseudomonadota</taxon>
        <taxon>Betaproteobacteria</taxon>
        <taxon>Burkholderiales</taxon>
        <taxon>Alcaligenaceae</taxon>
        <taxon>Pigmentiphaga</taxon>
    </lineage>
</organism>
<dbReference type="InterPro" id="IPR036390">
    <property type="entry name" value="WH_DNA-bd_sf"/>
</dbReference>
<evidence type="ECO:0000256" key="4">
    <source>
        <dbReference type="ARBA" id="ARBA00023163"/>
    </source>
</evidence>
<dbReference type="GO" id="GO:0003700">
    <property type="term" value="F:DNA-binding transcription factor activity"/>
    <property type="evidence" value="ECO:0007669"/>
    <property type="project" value="InterPro"/>
</dbReference>
<keyword evidence="2" id="KW-0805">Transcription regulation</keyword>
<dbReference type="Proteomes" id="UP000277294">
    <property type="component" value="Unassembled WGS sequence"/>
</dbReference>
<dbReference type="SUPFAM" id="SSF46785">
    <property type="entry name" value="Winged helix' DNA-binding domain"/>
    <property type="match status" value="1"/>
</dbReference>
<dbReference type="OrthoDB" id="8885940at2"/>
<name>A0A3P4AZ08_9BURK</name>
<dbReference type="PANTHER" id="PTHR30537">
    <property type="entry name" value="HTH-TYPE TRANSCRIPTIONAL REGULATOR"/>
    <property type="match status" value="1"/>
</dbReference>
<dbReference type="InterPro" id="IPR058163">
    <property type="entry name" value="LysR-type_TF_proteobact-type"/>
</dbReference>
<evidence type="ECO:0000313" key="6">
    <source>
        <dbReference type="EMBL" id="VCU68710.1"/>
    </source>
</evidence>
<accession>A0A3P4AZ08</accession>
<dbReference type="CDD" id="cd08422">
    <property type="entry name" value="PBP2_CrgA_like"/>
    <property type="match status" value="1"/>
</dbReference>
<dbReference type="InterPro" id="IPR036388">
    <property type="entry name" value="WH-like_DNA-bd_sf"/>
</dbReference>
<proteinExistence type="inferred from homology"/>
<dbReference type="PROSITE" id="PS50931">
    <property type="entry name" value="HTH_LYSR"/>
    <property type="match status" value="1"/>
</dbReference>
<dbReference type="AlphaFoldDB" id="A0A3P4AZ08"/>
<sequence>MDRLTQLSLLVHIADCGSLRGAAAALQISHAAANRNLQALESRLQTRLLDRTGRRISLTGMGLEFSERARAILSDIDLAEEATHALSVQPRGRLRVSATHSFSTRHIAPLLREYAKQCPEVVVHIEVDNGYTDLIDKNIDVAIRTRDIEPNSSITMRRLAETDRVLAATPRYLARHGTPGSVADLLQHRILTYTHSSSPGELHFTRAGQVETVAPKNLLKASDSQILRTAALGHMGIVVQPTYVLYDELAAGRLVPVLQEWSLSPLAINLAFPSRKYRSGKVRGFVDCITAHFERMQYERRWNRFSADPSHGV</sequence>
<dbReference type="SUPFAM" id="SSF53850">
    <property type="entry name" value="Periplasmic binding protein-like II"/>
    <property type="match status" value="1"/>
</dbReference>
<gene>
    <name evidence="6" type="primary">dmlR_6</name>
    <name evidence="6" type="ORF">PIGHUM_00768</name>
</gene>
<dbReference type="RefSeq" id="WP_124077944.1">
    <property type="nucleotide sequence ID" value="NZ_UWPJ01000008.1"/>
</dbReference>
<reference evidence="6 7" key="1">
    <citation type="submission" date="2018-10" db="EMBL/GenBank/DDBJ databases">
        <authorList>
            <person name="Criscuolo A."/>
        </authorList>
    </citation>
    <scope>NUCLEOTIDE SEQUENCE [LARGE SCALE GENOMIC DNA]</scope>
    <source>
        <strain evidence="6">DnA1</strain>
    </source>
</reference>
<dbReference type="InterPro" id="IPR000847">
    <property type="entry name" value="LysR_HTH_N"/>
</dbReference>
<dbReference type="Pfam" id="PF03466">
    <property type="entry name" value="LysR_substrate"/>
    <property type="match status" value="1"/>
</dbReference>
<dbReference type="PANTHER" id="PTHR30537:SF5">
    <property type="entry name" value="HTH-TYPE TRANSCRIPTIONAL ACTIVATOR TTDR-RELATED"/>
    <property type="match status" value="1"/>
</dbReference>
<dbReference type="Gene3D" id="1.10.10.10">
    <property type="entry name" value="Winged helix-like DNA-binding domain superfamily/Winged helix DNA-binding domain"/>
    <property type="match status" value="1"/>
</dbReference>
<protein>
    <submittedName>
        <fullName evidence="6">HTH-type transcriptional regulator DmlR</fullName>
    </submittedName>
</protein>
<keyword evidence="3" id="KW-0238">DNA-binding</keyword>
<evidence type="ECO:0000256" key="1">
    <source>
        <dbReference type="ARBA" id="ARBA00009437"/>
    </source>
</evidence>
<dbReference type="Pfam" id="PF00126">
    <property type="entry name" value="HTH_1"/>
    <property type="match status" value="1"/>
</dbReference>
<evidence type="ECO:0000256" key="3">
    <source>
        <dbReference type="ARBA" id="ARBA00023125"/>
    </source>
</evidence>
<keyword evidence="7" id="KW-1185">Reference proteome</keyword>
<feature type="domain" description="HTH lysR-type" evidence="5">
    <location>
        <begin position="1"/>
        <end position="59"/>
    </location>
</feature>
<dbReference type="GO" id="GO:0003677">
    <property type="term" value="F:DNA binding"/>
    <property type="evidence" value="ECO:0007669"/>
    <property type="project" value="UniProtKB-KW"/>
</dbReference>
<comment type="similarity">
    <text evidence="1">Belongs to the LysR transcriptional regulatory family.</text>
</comment>
<dbReference type="EMBL" id="UWPJ01000008">
    <property type="protein sequence ID" value="VCU68710.1"/>
    <property type="molecule type" value="Genomic_DNA"/>
</dbReference>
<evidence type="ECO:0000313" key="7">
    <source>
        <dbReference type="Proteomes" id="UP000277294"/>
    </source>
</evidence>
<evidence type="ECO:0000259" key="5">
    <source>
        <dbReference type="PROSITE" id="PS50931"/>
    </source>
</evidence>